<dbReference type="Proteomes" id="UP000015241">
    <property type="component" value="Unassembled WGS sequence"/>
</dbReference>
<dbReference type="OrthoDB" id="2192946at2759"/>
<protein>
    <submittedName>
        <fullName evidence="1">Uncharacterized protein</fullName>
    </submittedName>
</protein>
<dbReference type="AlphaFoldDB" id="S8DVC7"/>
<gene>
    <name evidence="1" type="ORF">FOMPIDRAFT_1052664</name>
</gene>
<organism evidence="1 2">
    <name type="scientific">Fomitopsis schrenkii</name>
    <name type="common">Brown rot fungus</name>
    <dbReference type="NCBI Taxonomy" id="2126942"/>
    <lineage>
        <taxon>Eukaryota</taxon>
        <taxon>Fungi</taxon>
        <taxon>Dikarya</taxon>
        <taxon>Basidiomycota</taxon>
        <taxon>Agaricomycotina</taxon>
        <taxon>Agaricomycetes</taxon>
        <taxon>Polyporales</taxon>
        <taxon>Fomitopsis</taxon>
    </lineage>
</organism>
<evidence type="ECO:0000313" key="1">
    <source>
        <dbReference type="EMBL" id="EPS97116.1"/>
    </source>
</evidence>
<dbReference type="HOGENOM" id="CLU_2671085_0_0_1"/>
<dbReference type="InParanoid" id="S8DVC7"/>
<dbReference type="STRING" id="743788.S8DVC7"/>
<proteinExistence type="predicted"/>
<dbReference type="EMBL" id="KE504179">
    <property type="protein sequence ID" value="EPS97116.1"/>
    <property type="molecule type" value="Genomic_DNA"/>
</dbReference>
<name>S8DVC7_FOMSC</name>
<accession>S8DVC7</accession>
<keyword evidence="2" id="KW-1185">Reference proteome</keyword>
<sequence>MNLRTKHPKYVGQTLSSVWMEHETTPWQAHAHASGTTLSPGDWQPDFQSWRKCALLLSARMLSLRMPQTLTPSAI</sequence>
<reference evidence="1 2" key="1">
    <citation type="journal article" date="2012" name="Science">
        <title>The Paleozoic origin of enzymatic lignin decomposition reconstructed from 31 fungal genomes.</title>
        <authorList>
            <person name="Floudas D."/>
            <person name="Binder M."/>
            <person name="Riley R."/>
            <person name="Barry K."/>
            <person name="Blanchette R.A."/>
            <person name="Henrissat B."/>
            <person name="Martinez A.T."/>
            <person name="Otillar R."/>
            <person name="Spatafora J.W."/>
            <person name="Yadav J.S."/>
            <person name="Aerts A."/>
            <person name="Benoit I."/>
            <person name="Boyd A."/>
            <person name="Carlson A."/>
            <person name="Copeland A."/>
            <person name="Coutinho P.M."/>
            <person name="de Vries R.P."/>
            <person name="Ferreira P."/>
            <person name="Findley K."/>
            <person name="Foster B."/>
            <person name="Gaskell J."/>
            <person name="Glotzer D."/>
            <person name="Gorecki P."/>
            <person name="Heitman J."/>
            <person name="Hesse C."/>
            <person name="Hori C."/>
            <person name="Igarashi K."/>
            <person name="Jurgens J.A."/>
            <person name="Kallen N."/>
            <person name="Kersten P."/>
            <person name="Kohler A."/>
            <person name="Kuees U."/>
            <person name="Kumar T.K.A."/>
            <person name="Kuo A."/>
            <person name="LaButti K."/>
            <person name="Larrondo L.F."/>
            <person name="Lindquist E."/>
            <person name="Ling A."/>
            <person name="Lombard V."/>
            <person name="Lucas S."/>
            <person name="Lundell T."/>
            <person name="Martin R."/>
            <person name="McLaughlin D.J."/>
            <person name="Morgenstern I."/>
            <person name="Morin E."/>
            <person name="Murat C."/>
            <person name="Nagy L.G."/>
            <person name="Nolan M."/>
            <person name="Ohm R.A."/>
            <person name="Patyshakuliyeva A."/>
            <person name="Rokas A."/>
            <person name="Ruiz-Duenas F.J."/>
            <person name="Sabat G."/>
            <person name="Salamov A."/>
            <person name="Samejima M."/>
            <person name="Schmutz J."/>
            <person name="Slot J.C."/>
            <person name="St John F."/>
            <person name="Stenlid J."/>
            <person name="Sun H."/>
            <person name="Sun S."/>
            <person name="Syed K."/>
            <person name="Tsang A."/>
            <person name="Wiebenga A."/>
            <person name="Young D."/>
            <person name="Pisabarro A."/>
            <person name="Eastwood D.C."/>
            <person name="Martin F."/>
            <person name="Cullen D."/>
            <person name="Grigoriev I.V."/>
            <person name="Hibbett D.S."/>
        </authorList>
    </citation>
    <scope>NUCLEOTIDE SEQUENCE</scope>
    <source>
        <strain evidence="2">FP-58527</strain>
    </source>
</reference>
<evidence type="ECO:0000313" key="2">
    <source>
        <dbReference type="Proteomes" id="UP000015241"/>
    </source>
</evidence>